<evidence type="ECO:0000313" key="15">
    <source>
        <dbReference type="Proteomes" id="UP000003175"/>
    </source>
</evidence>
<evidence type="ECO:0000256" key="3">
    <source>
        <dbReference type="ARBA" id="ARBA00022555"/>
    </source>
</evidence>
<evidence type="ECO:0000256" key="7">
    <source>
        <dbReference type="ARBA" id="ARBA00022857"/>
    </source>
</evidence>
<sequence>MKPFKIGPFTFDEPVFLAPMAGVTDTAYRVIAHDMGCPLAFAEMVSSQGIHYRNEHTMKMLRTEPDERPIAMQIFAKSAAMAAEAAAYIEEIGTADILDFNMGCPAPKVVKNGEGSALMRDPKRAEEILTAIRRATKLPFTVKIRLGWDDSSRNAAEIAKMAEAVGVDAVAVHGRTREQFYSGNADYAAIAEVKRAVGIPVIVSGDIRRSADLSRALAVTEADAVMIGRGAQGNPWIFPQLIHWLRTGEDLPPPTLAERAQVILRHLDLLIGYKGEYIGIREMRRHAAWYTRGLAGSAELREQFNRAASRKDFAQILHDAWEI</sequence>
<evidence type="ECO:0000256" key="4">
    <source>
        <dbReference type="ARBA" id="ARBA00022630"/>
    </source>
</evidence>
<feature type="domain" description="DUS-like FMN-binding" evidence="13">
    <location>
        <begin position="17"/>
        <end position="317"/>
    </location>
</feature>
<dbReference type="InterPro" id="IPR001269">
    <property type="entry name" value="DUS_fam"/>
</dbReference>
<proteinExistence type="inferred from homology"/>
<evidence type="ECO:0000259" key="13">
    <source>
        <dbReference type="Pfam" id="PF01207"/>
    </source>
</evidence>
<comment type="catalytic activity">
    <reaction evidence="10">
        <text>a 5,6-dihydrouridine in tRNA + NADP(+) = a uridine in tRNA + NADPH + H(+)</text>
        <dbReference type="Rhea" id="RHEA:23624"/>
        <dbReference type="Rhea" id="RHEA-COMP:13339"/>
        <dbReference type="Rhea" id="RHEA-COMP:13887"/>
        <dbReference type="ChEBI" id="CHEBI:15378"/>
        <dbReference type="ChEBI" id="CHEBI:57783"/>
        <dbReference type="ChEBI" id="CHEBI:58349"/>
        <dbReference type="ChEBI" id="CHEBI:65315"/>
        <dbReference type="ChEBI" id="CHEBI:74443"/>
    </reaction>
</comment>
<dbReference type="PROSITE" id="PS01136">
    <property type="entry name" value="UPF0034"/>
    <property type="match status" value="1"/>
</dbReference>
<keyword evidence="9 12" id="KW-0560">Oxidoreductase</keyword>
<accession>A0ABN0DN02</accession>
<dbReference type="EC" id="1.3.1.-" evidence="12"/>
<dbReference type="Gene3D" id="1.10.1200.80">
    <property type="entry name" value="Putative flavin oxidoreducatase, domain 2"/>
    <property type="match status" value="1"/>
</dbReference>
<keyword evidence="8" id="KW-0694">RNA-binding</keyword>
<keyword evidence="6 12" id="KW-0819">tRNA processing</keyword>
<comment type="caution">
    <text evidence="14">The sequence shown here is derived from an EMBL/GenBank/DDBJ whole genome shotgun (WGS) entry which is preliminary data.</text>
</comment>
<dbReference type="Proteomes" id="UP000003175">
    <property type="component" value="Unassembled WGS sequence"/>
</dbReference>
<dbReference type="NCBIfam" id="TIGR00737">
    <property type="entry name" value="nifR3_yhdG"/>
    <property type="match status" value="1"/>
</dbReference>
<evidence type="ECO:0000256" key="6">
    <source>
        <dbReference type="ARBA" id="ARBA00022694"/>
    </source>
</evidence>
<gene>
    <name evidence="14" type="ORF">HMPREF9432_01769</name>
</gene>
<evidence type="ECO:0000256" key="1">
    <source>
        <dbReference type="ARBA" id="ARBA00001917"/>
    </source>
</evidence>
<evidence type="ECO:0000256" key="2">
    <source>
        <dbReference type="ARBA" id="ARBA00002790"/>
    </source>
</evidence>
<dbReference type="PANTHER" id="PTHR45846:SF1">
    <property type="entry name" value="TRNA-DIHYDROURIDINE(47) SYNTHASE [NAD(P)(+)]-LIKE"/>
    <property type="match status" value="1"/>
</dbReference>
<evidence type="ECO:0000313" key="14">
    <source>
        <dbReference type="EMBL" id="EHG23493.1"/>
    </source>
</evidence>
<comment type="cofactor">
    <cofactor evidence="1 12">
        <name>FMN</name>
        <dbReference type="ChEBI" id="CHEBI:58210"/>
    </cofactor>
</comment>
<dbReference type="SUPFAM" id="SSF51395">
    <property type="entry name" value="FMN-linked oxidoreductases"/>
    <property type="match status" value="1"/>
</dbReference>
<evidence type="ECO:0000256" key="8">
    <source>
        <dbReference type="ARBA" id="ARBA00022884"/>
    </source>
</evidence>
<keyword evidence="3" id="KW-0820">tRNA-binding</keyword>
<dbReference type="RefSeq" id="WP_006696961.1">
    <property type="nucleotide sequence ID" value="NZ_JH376861.1"/>
</dbReference>
<evidence type="ECO:0000256" key="5">
    <source>
        <dbReference type="ARBA" id="ARBA00022643"/>
    </source>
</evidence>
<dbReference type="PANTHER" id="PTHR45846">
    <property type="entry name" value="TRNA-DIHYDROURIDINE(47) SYNTHASE [NAD(P)(+)]-LIKE"/>
    <property type="match status" value="1"/>
</dbReference>
<dbReference type="InterPro" id="IPR035587">
    <property type="entry name" value="DUS-like_FMN-bd"/>
</dbReference>
<comment type="similarity">
    <text evidence="12">Belongs to the dus family.</text>
</comment>
<organism evidence="14 15">
    <name type="scientific">Selenomonas noxia F0398</name>
    <dbReference type="NCBI Taxonomy" id="702437"/>
    <lineage>
        <taxon>Bacteria</taxon>
        <taxon>Bacillati</taxon>
        <taxon>Bacillota</taxon>
        <taxon>Negativicutes</taxon>
        <taxon>Selenomonadales</taxon>
        <taxon>Selenomonadaceae</taxon>
        <taxon>Selenomonas</taxon>
    </lineage>
</organism>
<reference evidence="14 15" key="1">
    <citation type="submission" date="2011-08" db="EMBL/GenBank/DDBJ databases">
        <title>The Genome Sequence of Selenomonas noxia F0398.</title>
        <authorList>
            <consortium name="The Broad Institute Genome Sequencing Platform"/>
            <person name="Earl A."/>
            <person name="Ward D."/>
            <person name="Feldgarden M."/>
            <person name="Gevers D."/>
            <person name="Izard J."/>
            <person name="Ganesan A."/>
            <person name="Blanton J.M."/>
            <person name="Baranova O.V."/>
            <person name="Tanner A.C."/>
            <person name="Dewhirst F.E."/>
            <person name="Young S.K."/>
            <person name="Zeng Q."/>
            <person name="Gargeya S."/>
            <person name="Fitzgerald M."/>
            <person name="Haas B."/>
            <person name="Abouelleil A."/>
            <person name="Alvarado L."/>
            <person name="Arachchi H.M."/>
            <person name="Berlin A."/>
            <person name="Brown A."/>
            <person name="Chapman S.B."/>
            <person name="Chen Z."/>
            <person name="Dunbar C."/>
            <person name="Freedman E."/>
            <person name="Gearin G."/>
            <person name="Gellesch M."/>
            <person name="Goldberg J."/>
            <person name="Griggs A."/>
            <person name="Gujja S."/>
            <person name="Heiman D."/>
            <person name="Howarth C."/>
            <person name="Larson L."/>
            <person name="Lui A."/>
            <person name="MacDonald P.J.P."/>
            <person name="Montmayeur A."/>
            <person name="Murphy C."/>
            <person name="Neiman D."/>
            <person name="Pearson M."/>
            <person name="Priest M."/>
            <person name="Roberts A."/>
            <person name="Saif S."/>
            <person name="Shea T."/>
            <person name="Shenoy N."/>
            <person name="Sisk P."/>
            <person name="Stolte C."/>
            <person name="Sykes S."/>
            <person name="Wortman J."/>
            <person name="Nusbaum C."/>
            <person name="Birren B."/>
        </authorList>
    </citation>
    <scope>NUCLEOTIDE SEQUENCE [LARGE SCALE GENOMIC DNA]</scope>
    <source>
        <strain evidence="14 15">F0398</strain>
    </source>
</reference>
<dbReference type="CDD" id="cd02801">
    <property type="entry name" value="DUS_like_FMN"/>
    <property type="match status" value="1"/>
</dbReference>
<dbReference type="InterPro" id="IPR018517">
    <property type="entry name" value="tRNA_hU_synthase_CS"/>
</dbReference>
<keyword evidence="5 12" id="KW-0288">FMN</keyword>
<name>A0ABN0DN02_9FIRM</name>
<evidence type="ECO:0000256" key="9">
    <source>
        <dbReference type="ARBA" id="ARBA00023002"/>
    </source>
</evidence>
<dbReference type="Pfam" id="PF01207">
    <property type="entry name" value="Dus"/>
    <property type="match status" value="1"/>
</dbReference>
<keyword evidence="7" id="KW-0521">NADP</keyword>
<evidence type="ECO:0000256" key="10">
    <source>
        <dbReference type="ARBA" id="ARBA00048205"/>
    </source>
</evidence>
<dbReference type="InterPro" id="IPR013785">
    <property type="entry name" value="Aldolase_TIM"/>
</dbReference>
<protein>
    <recommendedName>
        <fullName evidence="12">tRNA-dihydrouridine synthase</fullName>
        <ecNumber evidence="12">1.3.1.-</ecNumber>
    </recommendedName>
</protein>
<keyword evidence="15" id="KW-1185">Reference proteome</keyword>
<evidence type="ECO:0000256" key="11">
    <source>
        <dbReference type="ARBA" id="ARBA00048802"/>
    </source>
</evidence>
<comment type="function">
    <text evidence="2 12">Catalyzes the synthesis of 5,6-dihydrouridine (D), a modified base found in the D-loop of most tRNAs, via the reduction of the C5-C6 double bond in target uridines.</text>
</comment>
<dbReference type="Gene3D" id="3.20.20.70">
    <property type="entry name" value="Aldolase class I"/>
    <property type="match status" value="1"/>
</dbReference>
<dbReference type="EMBL" id="ADGH01000018">
    <property type="protein sequence ID" value="EHG23493.1"/>
    <property type="molecule type" value="Genomic_DNA"/>
</dbReference>
<keyword evidence="4 12" id="KW-0285">Flavoprotein</keyword>
<dbReference type="PIRSF" id="PIRSF006621">
    <property type="entry name" value="Dus"/>
    <property type="match status" value="1"/>
</dbReference>
<dbReference type="InterPro" id="IPR024036">
    <property type="entry name" value="tRNA-dHydroUridine_Synthase_C"/>
</dbReference>
<evidence type="ECO:0000256" key="12">
    <source>
        <dbReference type="PIRNR" id="PIRNR006621"/>
    </source>
</evidence>
<dbReference type="InterPro" id="IPR004652">
    <property type="entry name" value="DusB-like"/>
</dbReference>
<comment type="catalytic activity">
    <reaction evidence="11">
        <text>a 5,6-dihydrouridine in tRNA + NAD(+) = a uridine in tRNA + NADH + H(+)</text>
        <dbReference type="Rhea" id="RHEA:54452"/>
        <dbReference type="Rhea" id="RHEA-COMP:13339"/>
        <dbReference type="Rhea" id="RHEA-COMP:13887"/>
        <dbReference type="ChEBI" id="CHEBI:15378"/>
        <dbReference type="ChEBI" id="CHEBI:57540"/>
        <dbReference type="ChEBI" id="CHEBI:57945"/>
        <dbReference type="ChEBI" id="CHEBI:65315"/>
        <dbReference type="ChEBI" id="CHEBI:74443"/>
    </reaction>
</comment>